<dbReference type="SUPFAM" id="SSF46785">
    <property type="entry name" value="Winged helix' DNA-binding domain"/>
    <property type="match status" value="1"/>
</dbReference>
<evidence type="ECO:0000259" key="6">
    <source>
        <dbReference type="PROSITE" id="PS51078"/>
    </source>
</evidence>
<evidence type="ECO:0000256" key="2">
    <source>
        <dbReference type="ARBA" id="ARBA00023125"/>
    </source>
</evidence>
<name>A0ABX9AMJ3_9ENTR</name>
<dbReference type="InterPro" id="IPR036390">
    <property type="entry name" value="WH_DNA-bd_sf"/>
</dbReference>
<keyword evidence="8" id="KW-1185">Reference proteome</keyword>
<organism evidence="7 8">
    <name type="scientific">Symbiopectobacterium purcellii</name>
    <dbReference type="NCBI Taxonomy" id="2871826"/>
    <lineage>
        <taxon>Bacteria</taxon>
        <taxon>Pseudomonadati</taxon>
        <taxon>Pseudomonadota</taxon>
        <taxon>Gammaproteobacteria</taxon>
        <taxon>Enterobacterales</taxon>
        <taxon>Enterobacteriaceae</taxon>
    </lineage>
</organism>
<evidence type="ECO:0000313" key="8">
    <source>
        <dbReference type="Proteomes" id="UP000825886"/>
    </source>
</evidence>
<dbReference type="InterPro" id="IPR003887">
    <property type="entry name" value="LEM_dom"/>
</dbReference>
<feature type="domain" description="IclR-ED" evidence="6">
    <location>
        <begin position="68"/>
        <end position="251"/>
    </location>
</feature>
<feature type="domain" description="LEM" evidence="4">
    <location>
        <begin position="142"/>
        <end position="187"/>
    </location>
</feature>
<dbReference type="Pfam" id="PF09339">
    <property type="entry name" value="HTH_IclR"/>
    <property type="match status" value="1"/>
</dbReference>
<dbReference type="SMART" id="SM00346">
    <property type="entry name" value="HTH_ICLR"/>
    <property type="match status" value="1"/>
</dbReference>
<dbReference type="RefSeq" id="WP_222158628.1">
    <property type="nucleotide sequence ID" value="NZ_CP081864.1"/>
</dbReference>
<dbReference type="PROSITE" id="PS50954">
    <property type="entry name" value="LEM"/>
    <property type="match status" value="1"/>
</dbReference>
<dbReference type="Gene3D" id="3.30.450.40">
    <property type="match status" value="1"/>
</dbReference>
<evidence type="ECO:0000259" key="5">
    <source>
        <dbReference type="PROSITE" id="PS51077"/>
    </source>
</evidence>
<protein>
    <submittedName>
        <fullName evidence="7">IclR family transcriptional regulator</fullName>
    </submittedName>
</protein>
<dbReference type="InterPro" id="IPR050707">
    <property type="entry name" value="HTH_MetabolicPath_Reg"/>
</dbReference>
<dbReference type="Pfam" id="PF01614">
    <property type="entry name" value="IclR_C"/>
    <property type="match status" value="1"/>
</dbReference>
<accession>A0ABX9AMJ3</accession>
<dbReference type="InterPro" id="IPR005471">
    <property type="entry name" value="Tscrpt_reg_IclR_N"/>
</dbReference>
<dbReference type="InterPro" id="IPR014757">
    <property type="entry name" value="Tscrpt_reg_IclR_C"/>
</dbReference>
<dbReference type="EMBL" id="CP081864">
    <property type="protein sequence ID" value="QZN95536.1"/>
    <property type="molecule type" value="Genomic_DNA"/>
</dbReference>
<proteinExistence type="predicted"/>
<dbReference type="Proteomes" id="UP000825886">
    <property type="component" value="Chromosome"/>
</dbReference>
<feature type="domain" description="HTH iclR-type" evidence="5">
    <location>
        <begin position="8"/>
        <end position="67"/>
    </location>
</feature>
<keyword evidence="1" id="KW-0805">Transcription regulation</keyword>
<evidence type="ECO:0000313" key="7">
    <source>
        <dbReference type="EMBL" id="QZN95536.1"/>
    </source>
</evidence>
<dbReference type="PROSITE" id="PS51078">
    <property type="entry name" value="ICLR_ED"/>
    <property type="match status" value="1"/>
</dbReference>
<dbReference type="Gene3D" id="1.10.10.10">
    <property type="entry name" value="Winged helix-like DNA-binding domain superfamily/Winged helix DNA-binding domain"/>
    <property type="match status" value="1"/>
</dbReference>
<gene>
    <name evidence="7" type="ORF">K6K13_20605</name>
</gene>
<evidence type="ECO:0000256" key="1">
    <source>
        <dbReference type="ARBA" id="ARBA00023015"/>
    </source>
</evidence>
<evidence type="ECO:0000256" key="3">
    <source>
        <dbReference type="ARBA" id="ARBA00023163"/>
    </source>
</evidence>
<dbReference type="PROSITE" id="PS51077">
    <property type="entry name" value="HTH_ICLR"/>
    <property type="match status" value="1"/>
</dbReference>
<dbReference type="InterPro" id="IPR036388">
    <property type="entry name" value="WH-like_DNA-bd_sf"/>
</dbReference>
<dbReference type="InterPro" id="IPR029016">
    <property type="entry name" value="GAF-like_dom_sf"/>
</dbReference>
<reference evidence="7 8" key="1">
    <citation type="submission" date="2021-08" db="EMBL/GenBank/DDBJ databases">
        <title>Culture and genomic analysis of Symbiopectobacterium purcellii sp. nov. gen. nov., isolated from the leafhopper Empoasca decipiens.</title>
        <authorList>
            <person name="Nadal-Jimenez P."/>
            <person name="Siozios S."/>
            <person name="Halliday N."/>
            <person name="Camara M."/>
            <person name="Hurst G.D.D."/>
        </authorList>
    </citation>
    <scope>NUCLEOTIDE SEQUENCE [LARGE SCALE GENOMIC DNA]</scope>
    <source>
        <strain evidence="7 8">SyEd1</strain>
    </source>
</reference>
<evidence type="ECO:0000259" key="4">
    <source>
        <dbReference type="PROSITE" id="PS50954"/>
    </source>
</evidence>
<keyword evidence="3" id="KW-0804">Transcription</keyword>
<sequence>MNNAKTKVPAIDKMILLLDYLSTRNVATFTEIHNALSLPKSSLSLMLSSLVTHRLVKFEKNKYHLGLKMYEYGSAAIQNFNVKSVAHTLLSDLVNQLNLTCHLGVLDGDSPIYLDKIESNQLISIKSVVGKKLSLHSSGLGKALISQLSDEELDRLLPEENLEIFTPMTIPTKTALKKELQEIRKTGYAFDREEGDLGIFCIAMPIFDGHHDIIAGVSVTSVTFQMPETRHEEIIHQLREACQKISRKLYE</sequence>
<dbReference type="SUPFAM" id="SSF55781">
    <property type="entry name" value="GAF domain-like"/>
    <property type="match status" value="1"/>
</dbReference>
<dbReference type="PANTHER" id="PTHR30136">
    <property type="entry name" value="HELIX-TURN-HELIX TRANSCRIPTIONAL REGULATOR, ICLR FAMILY"/>
    <property type="match status" value="1"/>
</dbReference>
<keyword evidence="2" id="KW-0238">DNA-binding</keyword>
<dbReference type="PANTHER" id="PTHR30136:SF38">
    <property type="entry name" value="TRANSCRIPTIONAL REGULATOR"/>
    <property type="match status" value="1"/>
</dbReference>